<comment type="pathway">
    <text evidence="2">Carbohydrate degradation; pentose phosphate pathway; D-ribose 5-phosphate from D-ribulose 5-phosphate (non-oxidative stage): step 1/1.</text>
</comment>
<dbReference type="EMBL" id="JAAARO010000003">
    <property type="protein sequence ID" value="KAF5750293.1"/>
    <property type="molecule type" value="Genomic_DNA"/>
</dbReference>
<dbReference type="CDD" id="cd01398">
    <property type="entry name" value="RPI_A"/>
    <property type="match status" value="1"/>
</dbReference>
<evidence type="ECO:0000256" key="6">
    <source>
        <dbReference type="ARBA" id="ARBA00029734"/>
    </source>
</evidence>
<dbReference type="SUPFAM" id="SSF75445">
    <property type="entry name" value="D-ribose-5-phosphate isomerase (RpiA), lid domain"/>
    <property type="match status" value="1"/>
</dbReference>
<dbReference type="InterPro" id="IPR004788">
    <property type="entry name" value="Ribose5P_isomerase_type_A"/>
</dbReference>
<gene>
    <name evidence="8" type="ORF">HS088_TW03G00627</name>
</gene>
<dbReference type="Pfam" id="PF06026">
    <property type="entry name" value="Rib_5-P_isom_A"/>
    <property type="match status" value="1"/>
</dbReference>
<dbReference type="InterPro" id="IPR004330">
    <property type="entry name" value="FAR1_DNA_bnd_dom"/>
</dbReference>
<dbReference type="InterPro" id="IPR037171">
    <property type="entry name" value="NagB/RpiA_transferase-like"/>
</dbReference>
<dbReference type="AlphaFoldDB" id="A0A7J7DVG6"/>
<dbReference type="UniPathway" id="UPA00115">
    <property type="reaction ID" value="UER00412"/>
</dbReference>
<dbReference type="SUPFAM" id="SSF100950">
    <property type="entry name" value="NagB/RpiA/CoA transferase-like"/>
    <property type="match status" value="1"/>
</dbReference>
<protein>
    <recommendedName>
        <fullName evidence="4">ribose-5-phosphate isomerase</fullName>
        <ecNumber evidence="4">5.3.1.6</ecNumber>
    </recommendedName>
    <alternativeName>
        <fullName evidence="6">Phosphoriboisomerase</fullName>
    </alternativeName>
</protein>
<dbReference type="FunFam" id="3.30.70.260:FF:000018">
    <property type="entry name" value="Ribose-5-phosphate isomerase A"/>
    <property type="match status" value="1"/>
</dbReference>
<dbReference type="PANTHER" id="PTHR11934">
    <property type="entry name" value="RIBOSE-5-PHOSPHATE ISOMERASE"/>
    <property type="match status" value="1"/>
</dbReference>
<reference evidence="8 9" key="1">
    <citation type="journal article" date="2020" name="Nat. Commun.">
        <title>Genome of Tripterygium wilfordii and identification of cytochrome P450 involved in triptolide biosynthesis.</title>
        <authorList>
            <person name="Tu L."/>
            <person name="Su P."/>
            <person name="Zhang Z."/>
            <person name="Gao L."/>
            <person name="Wang J."/>
            <person name="Hu T."/>
            <person name="Zhou J."/>
            <person name="Zhang Y."/>
            <person name="Zhao Y."/>
            <person name="Liu Y."/>
            <person name="Song Y."/>
            <person name="Tong Y."/>
            <person name="Lu Y."/>
            <person name="Yang J."/>
            <person name="Xu C."/>
            <person name="Jia M."/>
            <person name="Peters R.J."/>
            <person name="Huang L."/>
            <person name="Gao W."/>
        </authorList>
    </citation>
    <scope>NUCLEOTIDE SEQUENCE [LARGE SCALE GENOMIC DNA]</scope>
    <source>
        <strain evidence="9">cv. XIE 37</strain>
        <tissue evidence="8">Leaf</tissue>
    </source>
</reference>
<keyword evidence="5 8" id="KW-0413">Isomerase</keyword>
<organism evidence="8 9">
    <name type="scientific">Tripterygium wilfordii</name>
    <name type="common">Thunder God vine</name>
    <dbReference type="NCBI Taxonomy" id="458696"/>
    <lineage>
        <taxon>Eukaryota</taxon>
        <taxon>Viridiplantae</taxon>
        <taxon>Streptophyta</taxon>
        <taxon>Embryophyta</taxon>
        <taxon>Tracheophyta</taxon>
        <taxon>Spermatophyta</taxon>
        <taxon>Magnoliopsida</taxon>
        <taxon>eudicotyledons</taxon>
        <taxon>Gunneridae</taxon>
        <taxon>Pentapetalae</taxon>
        <taxon>rosids</taxon>
        <taxon>fabids</taxon>
        <taxon>Celastrales</taxon>
        <taxon>Celastraceae</taxon>
        <taxon>Tripterygium</taxon>
    </lineage>
</organism>
<dbReference type="Pfam" id="PF03101">
    <property type="entry name" value="FAR1"/>
    <property type="match status" value="1"/>
</dbReference>
<evidence type="ECO:0000256" key="1">
    <source>
        <dbReference type="ARBA" id="ARBA00001713"/>
    </source>
</evidence>
<evidence type="ECO:0000256" key="3">
    <source>
        <dbReference type="ARBA" id="ARBA00008088"/>
    </source>
</evidence>
<dbReference type="FunFam" id="3.40.50.1360:FF:000001">
    <property type="entry name" value="Ribose-5-phosphate isomerase A"/>
    <property type="match status" value="1"/>
</dbReference>
<dbReference type="GO" id="GO:0009052">
    <property type="term" value="P:pentose-phosphate shunt, non-oxidative branch"/>
    <property type="evidence" value="ECO:0007669"/>
    <property type="project" value="InterPro"/>
</dbReference>
<dbReference type="PANTHER" id="PTHR11934:SF0">
    <property type="entry name" value="RIBOSE-5-PHOSPHATE ISOMERASE"/>
    <property type="match status" value="1"/>
</dbReference>
<dbReference type="NCBIfam" id="NF001924">
    <property type="entry name" value="PRK00702.1"/>
    <property type="match status" value="1"/>
</dbReference>
<keyword evidence="9" id="KW-1185">Reference proteome</keyword>
<dbReference type="GO" id="GO:0005737">
    <property type="term" value="C:cytoplasm"/>
    <property type="evidence" value="ECO:0007669"/>
    <property type="project" value="TreeGrafter"/>
</dbReference>
<evidence type="ECO:0000259" key="7">
    <source>
        <dbReference type="Pfam" id="PF03101"/>
    </source>
</evidence>
<comment type="similarity">
    <text evidence="3">Belongs to the ribose 5-phosphate isomerase family.</text>
</comment>
<dbReference type="HAMAP" id="MF_00170">
    <property type="entry name" value="Rib_5P_isom_A"/>
    <property type="match status" value="1"/>
</dbReference>
<dbReference type="Gene3D" id="3.30.70.260">
    <property type="match status" value="1"/>
</dbReference>
<evidence type="ECO:0000256" key="2">
    <source>
        <dbReference type="ARBA" id="ARBA00004988"/>
    </source>
</evidence>
<dbReference type="GO" id="GO:0004751">
    <property type="term" value="F:ribose-5-phosphate isomerase activity"/>
    <property type="evidence" value="ECO:0007669"/>
    <property type="project" value="UniProtKB-EC"/>
</dbReference>
<evidence type="ECO:0000313" key="9">
    <source>
        <dbReference type="Proteomes" id="UP000593562"/>
    </source>
</evidence>
<evidence type="ECO:0000256" key="5">
    <source>
        <dbReference type="ARBA" id="ARBA00023235"/>
    </source>
</evidence>
<evidence type="ECO:0000313" key="8">
    <source>
        <dbReference type="EMBL" id="KAF5750293.1"/>
    </source>
</evidence>
<sequence>MAYRFDALSLCIKTPQISVFPPNWGPETYLSRGNSDTLQVRTTEKPKITVTDADFDKPLPVQSSIFNLEKMDDILGENSSSMSDRVDADASINMDDQVNVKPEVGMKFDTLGDAWELWEKYGWWMGFGVRKNYNNKRRKDGVISNAVYVCNKEGRRAEDKRVVGIVRRRWEIRTNCKVMVNIALERDTGKYKVKEFVEEHNHALEPTETRKWLLETRKYKVNKFVEEHNHALEPPETRKWLIHGTMTRPQDSAFDLSCSSGITFDAAHELRSRKVAERANIGNQQCHKSTIHTTKSNIGVSKRSLRLPVSAISQNSTTAESKDALKRALAKRAVGLVKSGMVIGLGTGSTASVVVEELGKLIRQGQLKDIFAVAANYQSRILAKQFGVKTVDLNDVNAIDIAFDGADEVDFNKNLLKGGGAAHTMQKVIDSVAKECVILVDHAKVVRQLGSTSPVPVEVLPPAISPVLRQLATLGGVPEVRLALRKDGPVVTDLGNMMVDVRFSNGIQNAAELERRINMIPGVVENGKRIFCSSHATFLHIHCVVGILSGSRTSVSVLVGSEDAGNITVKTLEEIWNSVIIAHRDGSNGESRHQIPQ</sequence>
<feature type="domain" description="FAR1" evidence="7">
    <location>
        <begin position="117"/>
        <end position="205"/>
    </location>
</feature>
<dbReference type="InParanoid" id="A0A7J7DVG6"/>
<name>A0A7J7DVG6_TRIWF</name>
<dbReference type="InterPro" id="IPR020672">
    <property type="entry name" value="Ribose5P_isomerase_typA_subgr"/>
</dbReference>
<accession>A0A7J7DVG6</accession>
<dbReference type="Gene3D" id="3.40.50.1360">
    <property type="match status" value="1"/>
</dbReference>
<dbReference type="Proteomes" id="UP000593562">
    <property type="component" value="Unassembled WGS sequence"/>
</dbReference>
<dbReference type="NCBIfam" id="TIGR00021">
    <property type="entry name" value="rpiA"/>
    <property type="match status" value="1"/>
</dbReference>
<comment type="catalytic activity">
    <reaction evidence="1">
        <text>aldehydo-D-ribose 5-phosphate = D-ribulose 5-phosphate</text>
        <dbReference type="Rhea" id="RHEA:14657"/>
        <dbReference type="ChEBI" id="CHEBI:58121"/>
        <dbReference type="ChEBI" id="CHEBI:58273"/>
        <dbReference type="EC" id="5.3.1.6"/>
    </reaction>
</comment>
<dbReference type="EC" id="5.3.1.6" evidence="4"/>
<comment type="caution">
    <text evidence="8">The sequence shown here is derived from an EMBL/GenBank/DDBJ whole genome shotgun (WGS) entry which is preliminary data.</text>
</comment>
<proteinExistence type="inferred from homology"/>
<dbReference type="GO" id="GO:0006014">
    <property type="term" value="P:D-ribose metabolic process"/>
    <property type="evidence" value="ECO:0007669"/>
    <property type="project" value="TreeGrafter"/>
</dbReference>
<evidence type="ECO:0000256" key="4">
    <source>
        <dbReference type="ARBA" id="ARBA00011959"/>
    </source>
</evidence>